<name>A0A8J4FS88_9CHLO</name>
<reference evidence="2" key="1">
    <citation type="journal article" date="2021" name="Proc. Natl. Acad. Sci. U.S.A.">
        <title>Three genomes in the algal genus Volvox reveal the fate of a haploid sex-determining region after a transition to homothallism.</title>
        <authorList>
            <person name="Yamamoto K."/>
            <person name="Hamaji T."/>
            <person name="Kawai-Toyooka H."/>
            <person name="Matsuzaki R."/>
            <person name="Takahashi F."/>
            <person name="Nishimura Y."/>
            <person name="Kawachi M."/>
            <person name="Noguchi H."/>
            <person name="Minakuchi Y."/>
            <person name="Umen J.G."/>
            <person name="Toyoda A."/>
            <person name="Nozaki H."/>
        </authorList>
    </citation>
    <scope>NUCLEOTIDE SEQUENCE</scope>
    <source>
        <strain evidence="2">NIES-3786</strain>
    </source>
</reference>
<sequence>MLAEDEFLSAHRNTHYASYHVWASRKEREKMQPAVYGTPGSFAGRRALQPPGGASSITFGGGGVEPSAGYRGGSVYSNQYSAQAGYGAYGGAAASDLSSQLNLPPINRRPPSGGRRAVSQPAALPSSYSSYGSAATPYSAAGGYGGGNAVATPGASSGYGVGGYGGGGGAYAVMPSNGYTSPYSAYGAGSSYGSTPAGAASSSYGISPSYAAPSPKGASAYGGSYGVGSGIGSAGAVYGNGSYGSSAYGNNAYGSNDYGAAASSYGAGGYGQAGAYG</sequence>
<dbReference type="EMBL" id="BNCP01000043">
    <property type="protein sequence ID" value="GIL88125.1"/>
    <property type="molecule type" value="Genomic_DNA"/>
</dbReference>
<dbReference type="Proteomes" id="UP000747110">
    <property type="component" value="Unassembled WGS sequence"/>
</dbReference>
<feature type="non-terminal residue" evidence="2">
    <location>
        <position position="277"/>
    </location>
</feature>
<evidence type="ECO:0000313" key="2">
    <source>
        <dbReference type="EMBL" id="GIL88125.1"/>
    </source>
</evidence>
<feature type="region of interest" description="Disordered" evidence="1">
    <location>
        <begin position="100"/>
        <end position="127"/>
    </location>
</feature>
<dbReference type="OrthoDB" id="552168at2759"/>
<organism evidence="2 3">
    <name type="scientific">Volvox reticuliferus</name>
    <dbReference type="NCBI Taxonomy" id="1737510"/>
    <lineage>
        <taxon>Eukaryota</taxon>
        <taxon>Viridiplantae</taxon>
        <taxon>Chlorophyta</taxon>
        <taxon>core chlorophytes</taxon>
        <taxon>Chlorophyceae</taxon>
        <taxon>CS clade</taxon>
        <taxon>Chlamydomonadales</taxon>
        <taxon>Volvocaceae</taxon>
        <taxon>Volvox</taxon>
    </lineage>
</organism>
<proteinExistence type="predicted"/>
<gene>
    <name evidence="2" type="ORF">Vretifemale_16162</name>
</gene>
<evidence type="ECO:0000313" key="3">
    <source>
        <dbReference type="Proteomes" id="UP000747110"/>
    </source>
</evidence>
<keyword evidence="3" id="KW-1185">Reference proteome</keyword>
<protein>
    <submittedName>
        <fullName evidence="2">Uncharacterized protein</fullName>
    </submittedName>
</protein>
<accession>A0A8J4FS88</accession>
<dbReference type="AlphaFoldDB" id="A0A8J4FS88"/>
<evidence type="ECO:0000256" key="1">
    <source>
        <dbReference type="SAM" id="MobiDB-lite"/>
    </source>
</evidence>
<comment type="caution">
    <text evidence="2">The sequence shown here is derived from an EMBL/GenBank/DDBJ whole genome shotgun (WGS) entry which is preliminary data.</text>
</comment>